<dbReference type="InterPro" id="IPR038821">
    <property type="entry name" value="CLE45-like"/>
</dbReference>
<gene>
    <name evidence="2" type="ORF">V6N12_068411</name>
</gene>
<accession>A0ABR2FQ79</accession>
<evidence type="ECO:0000313" key="3">
    <source>
        <dbReference type="Proteomes" id="UP001472677"/>
    </source>
</evidence>
<organism evidence="2 3">
    <name type="scientific">Hibiscus sabdariffa</name>
    <name type="common">roselle</name>
    <dbReference type="NCBI Taxonomy" id="183260"/>
    <lineage>
        <taxon>Eukaryota</taxon>
        <taxon>Viridiplantae</taxon>
        <taxon>Streptophyta</taxon>
        <taxon>Embryophyta</taxon>
        <taxon>Tracheophyta</taxon>
        <taxon>Spermatophyta</taxon>
        <taxon>Magnoliopsida</taxon>
        <taxon>eudicotyledons</taxon>
        <taxon>Gunneridae</taxon>
        <taxon>Pentapetalae</taxon>
        <taxon>rosids</taxon>
        <taxon>malvids</taxon>
        <taxon>Malvales</taxon>
        <taxon>Malvaceae</taxon>
        <taxon>Malvoideae</taxon>
        <taxon>Hibiscus</taxon>
    </lineage>
</organism>
<evidence type="ECO:0000313" key="2">
    <source>
        <dbReference type="EMBL" id="KAK8584163.1"/>
    </source>
</evidence>
<protein>
    <submittedName>
        <fullName evidence="2">Uncharacterized protein</fullName>
    </submittedName>
</protein>
<dbReference type="Proteomes" id="UP001472677">
    <property type="component" value="Unassembled WGS sequence"/>
</dbReference>
<evidence type="ECO:0000256" key="1">
    <source>
        <dbReference type="SAM" id="MobiDB-lite"/>
    </source>
</evidence>
<dbReference type="EMBL" id="JBBPBM010000005">
    <property type="protein sequence ID" value="KAK8584163.1"/>
    <property type="molecule type" value="Genomic_DNA"/>
</dbReference>
<name>A0ABR2FQ79_9ROSI</name>
<feature type="compositionally biased region" description="Basic and acidic residues" evidence="1">
    <location>
        <begin position="86"/>
        <end position="95"/>
    </location>
</feature>
<comment type="caution">
    <text evidence="2">The sequence shown here is derived from an EMBL/GenBank/DDBJ whole genome shotgun (WGS) entry which is preliminary data.</text>
</comment>
<keyword evidence="3" id="KW-1185">Reference proteome</keyword>
<sequence length="95" mass="10259">MVFAIHKVKGFVVLVCVGLLVFQTQIVAGLTGIDVALRVRPSVGKYSRILEAVADAVDTSETRQNLAPAPSVVFDPNQSNKRTVKKGSDPIHNRC</sequence>
<feature type="region of interest" description="Disordered" evidence="1">
    <location>
        <begin position="61"/>
        <end position="95"/>
    </location>
</feature>
<dbReference type="PANTHER" id="PTHR36726:SF5">
    <property type="entry name" value="CLAVATA3_ESR (CLE) GENE FAMILY MEMBER MTCLE11"/>
    <property type="match status" value="1"/>
</dbReference>
<reference evidence="2 3" key="1">
    <citation type="journal article" date="2024" name="G3 (Bethesda)">
        <title>Genome assembly of Hibiscus sabdariffa L. provides insights into metabolisms of medicinal natural products.</title>
        <authorList>
            <person name="Kim T."/>
        </authorList>
    </citation>
    <scope>NUCLEOTIDE SEQUENCE [LARGE SCALE GENOMIC DNA]</scope>
    <source>
        <strain evidence="2">TK-2024</strain>
        <tissue evidence="2">Old leaves</tissue>
    </source>
</reference>
<proteinExistence type="predicted"/>
<dbReference type="PANTHER" id="PTHR36726">
    <property type="entry name" value="CLAVATA3/ESR (CLE)-RELATED PROTEIN 45"/>
    <property type="match status" value="1"/>
</dbReference>